<keyword evidence="1 6" id="KW-0963">Cytoplasm</keyword>
<dbReference type="SUPFAM" id="SSF53335">
    <property type="entry name" value="S-adenosyl-L-methionine-dependent methyltransferases"/>
    <property type="match status" value="1"/>
</dbReference>
<evidence type="ECO:0000256" key="2">
    <source>
        <dbReference type="ARBA" id="ARBA00022603"/>
    </source>
</evidence>
<reference evidence="8" key="1">
    <citation type="submission" date="2022-01" db="EMBL/GenBank/DDBJ databases">
        <authorList>
            <person name="Lagorce A."/>
        </authorList>
    </citation>
    <scope>NUCLEOTIDE SEQUENCE</scope>
    <source>
        <strain evidence="8">Th15_F1_A12</strain>
    </source>
</reference>
<evidence type="ECO:0000256" key="3">
    <source>
        <dbReference type="ARBA" id="ARBA00022679"/>
    </source>
</evidence>
<comment type="subcellular location">
    <subcellularLocation>
        <location evidence="6">Cytoplasm</location>
    </subcellularLocation>
</comment>
<dbReference type="InterPro" id="IPR022882">
    <property type="entry name" value="tRNA_adenine-N6_MeTrfase"/>
</dbReference>
<dbReference type="InterPro" id="IPR002052">
    <property type="entry name" value="DNA_methylase_N6_adenine_CS"/>
</dbReference>
<feature type="domain" description="Methyltransferase small" evidence="7">
    <location>
        <begin position="50"/>
        <end position="138"/>
    </location>
</feature>
<dbReference type="EMBL" id="CAKMUD010000110">
    <property type="protein sequence ID" value="CAH1602106.1"/>
    <property type="molecule type" value="Genomic_DNA"/>
</dbReference>
<dbReference type="PANTHER" id="PTHR47739">
    <property type="entry name" value="TRNA1(VAL) (ADENINE(37)-N6)-METHYLTRANSFERASE"/>
    <property type="match status" value="1"/>
</dbReference>
<dbReference type="GO" id="GO:0032259">
    <property type="term" value="P:methylation"/>
    <property type="evidence" value="ECO:0007669"/>
    <property type="project" value="UniProtKB-KW"/>
</dbReference>
<dbReference type="HAMAP" id="MF_01872">
    <property type="entry name" value="tRNA_methyltr_YfiC"/>
    <property type="match status" value="1"/>
</dbReference>
<evidence type="ECO:0000256" key="4">
    <source>
        <dbReference type="ARBA" id="ARBA00022691"/>
    </source>
</evidence>
<keyword evidence="5 6" id="KW-0819">tRNA processing</keyword>
<dbReference type="PROSITE" id="PS00092">
    <property type="entry name" value="N6_MTASE"/>
    <property type="match status" value="1"/>
</dbReference>
<comment type="similarity">
    <text evidence="6">Belongs to the methyltransferase superfamily. tRNA (adenine-N(6)-)-methyltransferase family.</text>
</comment>
<evidence type="ECO:0000313" key="8">
    <source>
        <dbReference type="EMBL" id="CAH1602106.1"/>
    </source>
</evidence>
<keyword evidence="3 6" id="KW-0808">Transferase</keyword>
<evidence type="ECO:0000313" key="9">
    <source>
        <dbReference type="Proteomes" id="UP001295462"/>
    </source>
</evidence>
<dbReference type="InterPro" id="IPR029063">
    <property type="entry name" value="SAM-dependent_MTases_sf"/>
</dbReference>
<keyword evidence="4 6" id="KW-0949">S-adenosyl-L-methionine</keyword>
<organism evidence="8 9">
    <name type="scientific">Vibrio jasicida</name>
    <dbReference type="NCBI Taxonomy" id="766224"/>
    <lineage>
        <taxon>Bacteria</taxon>
        <taxon>Pseudomonadati</taxon>
        <taxon>Pseudomonadota</taxon>
        <taxon>Gammaproteobacteria</taxon>
        <taxon>Vibrionales</taxon>
        <taxon>Vibrionaceae</taxon>
        <taxon>Vibrio</taxon>
    </lineage>
</organism>
<name>A0AAU9QU70_9VIBR</name>
<comment type="function">
    <text evidence="6">Specifically methylates the adenine in position 37 of tRNA(1)(Val) (anticodon cmo5UAC).</text>
</comment>
<dbReference type="InterPro" id="IPR007848">
    <property type="entry name" value="Small_mtfrase_dom"/>
</dbReference>
<dbReference type="GO" id="GO:0005737">
    <property type="term" value="C:cytoplasm"/>
    <property type="evidence" value="ECO:0007669"/>
    <property type="project" value="UniProtKB-SubCell"/>
</dbReference>
<dbReference type="AlphaFoldDB" id="A0AAU9QU70"/>
<dbReference type="Gene3D" id="3.40.50.150">
    <property type="entry name" value="Vaccinia Virus protein VP39"/>
    <property type="match status" value="1"/>
</dbReference>
<evidence type="ECO:0000256" key="5">
    <source>
        <dbReference type="ARBA" id="ARBA00022694"/>
    </source>
</evidence>
<dbReference type="Proteomes" id="UP001295462">
    <property type="component" value="Unassembled WGS sequence"/>
</dbReference>
<keyword evidence="2 6" id="KW-0489">Methyltransferase</keyword>
<dbReference type="GO" id="GO:0016430">
    <property type="term" value="F:tRNA (adenine-N6)-methyltransferase activity"/>
    <property type="evidence" value="ECO:0007669"/>
    <property type="project" value="UniProtKB-UniRule"/>
</dbReference>
<gene>
    <name evidence="8" type="ORF">THF1A12_540005</name>
</gene>
<dbReference type="GO" id="GO:0008033">
    <property type="term" value="P:tRNA processing"/>
    <property type="evidence" value="ECO:0007669"/>
    <property type="project" value="UniProtKB-UniRule"/>
</dbReference>
<dbReference type="EC" id="2.1.1.223" evidence="6"/>
<dbReference type="Pfam" id="PF05175">
    <property type="entry name" value="MTS"/>
    <property type="match status" value="1"/>
</dbReference>
<proteinExistence type="inferred from homology"/>
<protein>
    <recommendedName>
        <fullName evidence="6">tRNA1(Val) (adenine(37)-N6)-methyltransferase</fullName>
        <ecNumber evidence="6">2.1.1.223</ecNumber>
    </recommendedName>
    <alternativeName>
        <fullName evidence="6">tRNA m6A37 methyltransferase</fullName>
    </alternativeName>
</protein>
<dbReference type="PRINTS" id="PR00507">
    <property type="entry name" value="N12N6MTFRASE"/>
</dbReference>
<sequence length="246" mass="27760">MSKYKTIMKSDTFKTKGFKFKQFSIDGGESGMPVSTDGVMLGAWTKCPSQCNILDIGTGTGLLALMCAQRFSGAMITAVDIESTAVEAAQTNFTHSPWADRLTVLHTDVLTFEPTQRFQHIICNPPYFNNGEQSKQAQRATARHTDTLQHRALLACCYDLLEEDGKASFVLPITEGEQFIVMAKTQSWYVSRLCYVQPSQKKAVHRVLFELSKKVCDTEESQLTIHSNQGYDEEFIRLTHEFYLKM</sequence>
<accession>A0AAU9QU70</accession>
<dbReference type="InterPro" id="IPR050210">
    <property type="entry name" value="tRNA_Adenine-N(6)_MTase"/>
</dbReference>
<dbReference type="GO" id="GO:0003676">
    <property type="term" value="F:nucleic acid binding"/>
    <property type="evidence" value="ECO:0007669"/>
    <property type="project" value="InterPro"/>
</dbReference>
<evidence type="ECO:0000259" key="7">
    <source>
        <dbReference type="Pfam" id="PF05175"/>
    </source>
</evidence>
<comment type="caution">
    <text evidence="8">The sequence shown here is derived from an EMBL/GenBank/DDBJ whole genome shotgun (WGS) entry which is preliminary data.</text>
</comment>
<comment type="catalytic activity">
    <reaction evidence="6">
        <text>adenosine(37) in tRNA1(Val) + S-adenosyl-L-methionine = N(6)-methyladenosine(37) in tRNA1(Val) + S-adenosyl-L-homocysteine + H(+)</text>
        <dbReference type="Rhea" id="RHEA:43160"/>
        <dbReference type="Rhea" id="RHEA-COMP:10369"/>
        <dbReference type="Rhea" id="RHEA-COMP:10370"/>
        <dbReference type="ChEBI" id="CHEBI:15378"/>
        <dbReference type="ChEBI" id="CHEBI:57856"/>
        <dbReference type="ChEBI" id="CHEBI:59789"/>
        <dbReference type="ChEBI" id="CHEBI:74411"/>
        <dbReference type="ChEBI" id="CHEBI:74449"/>
        <dbReference type="EC" id="2.1.1.223"/>
    </reaction>
</comment>
<evidence type="ECO:0000256" key="6">
    <source>
        <dbReference type="HAMAP-Rule" id="MF_01872"/>
    </source>
</evidence>
<evidence type="ECO:0000256" key="1">
    <source>
        <dbReference type="ARBA" id="ARBA00022490"/>
    </source>
</evidence>
<dbReference type="PANTHER" id="PTHR47739:SF1">
    <property type="entry name" value="TRNA1(VAL) (ADENINE(37)-N6)-METHYLTRANSFERASE"/>
    <property type="match status" value="1"/>
</dbReference>
<dbReference type="CDD" id="cd02440">
    <property type="entry name" value="AdoMet_MTases"/>
    <property type="match status" value="1"/>
</dbReference>